<dbReference type="PANTHER" id="PTHR45800">
    <property type="entry name" value="PHOSPHATIDYLINOSITOL 4-KINASE GAMMA"/>
    <property type="match status" value="1"/>
</dbReference>
<evidence type="ECO:0000256" key="7">
    <source>
        <dbReference type="SAM" id="SignalP"/>
    </source>
</evidence>
<dbReference type="Proteomes" id="UP000235145">
    <property type="component" value="Unassembled WGS sequence"/>
</dbReference>
<gene>
    <name evidence="9" type="ORF">LSAT_V11C800422640</name>
</gene>
<protein>
    <recommendedName>
        <fullName evidence="2">1-phosphatidylinositol 4-kinase</fullName>
        <ecNumber evidence="2">2.7.1.67</ecNumber>
    </recommendedName>
</protein>
<evidence type="ECO:0000256" key="4">
    <source>
        <dbReference type="ARBA" id="ARBA00022741"/>
    </source>
</evidence>
<feature type="signal peptide" evidence="7">
    <location>
        <begin position="1"/>
        <end position="22"/>
    </location>
</feature>
<proteinExistence type="inferred from homology"/>
<name>A0A9R1WVK3_LACSA</name>
<keyword evidence="4" id="KW-0547">Nucleotide-binding</keyword>
<evidence type="ECO:0000313" key="10">
    <source>
        <dbReference type="Proteomes" id="UP000235145"/>
    </source>
</evidence>
<keyword evidence="10" id="KW-1185">Reference proteome</keyword>
<accession>A0A9R1WVK3</accession>
<dbReference type="EC" id="2.7.1.67" evidence="2"/>
<dbReference type="Pfam" id="PF00454">
    <property type="entry name" value="PI3_PI4_kinase"/>
    <property type="match status" value="1"/>
</dbReference>
<feature type="domain" description="PI3K/PI4K catalytic" evidence="8">
    <location>
        <begin position="144"/>
        <end position="438"/>
    </location>
</feature>
<comment type="similarity">
    <text evidence="1">Belongs to the PI3/PI4-kinase family. Type II PI4K subfamily.</text>
</comment>
<organism evidence="9 10">
    <name type="scientific">Lactuca sativa</name>
    <name type="common">Garden lettuce</name>
    <dbReference type="NCBI Taxonomy" id="4236"/>
    <lineage>
        <taxon>Eukaryota</taxon>
        <taxon>Viridiplantae</taxon>
        <taxon>Streptophyta</taxon>
        <taxon>Embryophyta</taxon>
        <taxon>Tracheophyta</taxon>
        <taxon>Spermatophyta</taxon>
        <taxon>Magnoliopsida</taxon>
        <taxon>eudicotyledons</taxon>
        <taxon>Gunneridae</taxon>
        <taxon>Pentapetalae</taxon>
        <taxon>asterids</taxon>
        <taxon>campanulids</taxon>
        <taxon>Asterales</taxon>
        <taxon>Asteraceae</taxon>
        <taxon>Cichorioideae</taxon>
        <taxon>Cichorieae</taxon>
        <taxon>Lactucinae</taxon>
        <taxon>Lactuca</taxon>
    </lineage>
</organism>
<feature type="chain" id="PRO_5040424682" description="1-phosphatidylinositol 4-kinase" evidence="7">
    <location>
        <begin position="23"/>
        <end position="565"/>
    </location>
</feature>
<dbReference type="GO" id="GO:0005524">
    <property type="term" value="F:ATP binding"/>
    <property type="evidence" value="ECO:0007669"/>
    <property type="project" value="UniProtKB-KW"/>
</dbReference>
<evidence type="ECO:0000256" key="5">
    <source>
        <dbReference type="ARBA" id="ARBA00022777"/>
    </source>
</evidence>
<evidence type="ECO:0000256" key="2">
    <source>
        <dbReference type="ARBA" id="ARBA00012169"/>
    </source>
</evidence>
<reference evidence="9 10" key="1">
    <citation type="journal article" date="2017" name="Nat. Commun.">
        <title>Genome assembly with in vitro proximity ligation data and whole-genome triplication in lettuce.</title>
        <authorList>
            <person name="Reyes-Chin-Wo S."/>
            <person name="Wang Z."/>
            <person name="Yang X."/>
            <person name="Kozik A."/>
            <person name="Arikit S."/>
            <person name="Song C."/>
            <person name="Xia L."/>
            <person name="Froenicke L."/>
            <person name="Lavelle D.O."/>
            <person name="Truco M.J."/>
            <person name="Xia R."/>
            <person name="Zhu S."/>
            <person name="Xu C."/>
            <person name="Xu H."/>
            <person name="Xu X."/>
            <person name="Cox K."/>
            <person name="Korf I."/>
            <person name="Meyers B.C."/>
            <person name="Michelmore R.W."/>
        </authorList>
    </citation>
    <scope>NUCLEOTIDE SEQUENCE [LARGE SCALE GENOMIC DNA]</scope>
    <source>
        <strain evidence="10">cv. Salinas</strain>
        <tissue evidence="9">Seedlings</tissue>
    </source>
</reference>
<keyword evidence="7" id="KW-0732">Signal</keyword>
<evidence type="ECO:0000256" key="3">
    <source>
        <dbReference type="ARBA" id="ARBA00022679"/>
    </source>
</evidence>
<comment type="caution">
    <text evidence="9">The sequence shown here is derived from an EMBL/GenBank/DDBJ whole genome shotgun (WGS) entry which is preliminary data.</text>
</comment>
<evidence type="ECO:0000256" key="6">
    <source>
        <dbReference type="ARBA" id="ARBA00022840"/>
    </source>
</evidence>
<dbReference type="AlphaFoldDB" id="A0A9R1WVK3"/>
<dbReference type="InterPro" id="IPR044571">
    <property type="entry name" value="P4KG1-8"/>
</dbReference>
<dbReference type="EMBL" id="NBSK02000008">
    <property type="protein sequence ID" value="KAJ0188974.1"/>
    <property type="molecule type" value="Genomic_DNA"/>
</dbReference>
<dbReference type="PANTHER" id="PTHR45800:SF21">
    <property type="entry name" value="PHOSPHATIDYLINOSITOL 4-KINASE GAMMA 8"/>
    <property type="match status" value="1"/>
</dbReference>
<dbReference type="InterPro" id="IPR000403">
    <property type="entry name" value="PI3/4_kinase_cat_dom"/>
</dbReference>
<dbReference type="PROSITE" id="PS50290">
    <property type="entry name" value="PI3_4_KINASE_3"/>
    <property type="match status" value="1"/>
</dbReference>
<dbReference type="GO" id="GO:0004430">
    <property type="term" value="F:1-phosphatidylinositol 4-kinase activity"/>
    <property type="evidence" value="ECO:0007669"/>
    <property type="project" value="UniProtKB-EC"/>
</dbReference>
<evidence type="ECO:0000313" key="9">
    <source>
        <dbReference type="EMBL" id="KAJ0188974.1"/>
    </source>
</evidence>
<evidence type="ECO:0000256" key="1">
    <source>
        <dbReference type="ARBA" id="ARBA00008941"/>
    </source>
</evidence>
<keyword evidence="3" id="KW-0808">Transferase</keyword>
<sequence length="565" mass="62953">MRFLFYFLLQLIVAIYHRRSEGINDEPALLACVAAIHTLMIYTRMAVVVDHAHGFRPLARLPRCRLQSYSHFDPTMLEFTHNITHPSNLTPNFHRSYSTPCLSLATKAKEEFESPNPRIEIISGRKAPMVHALVAEVAIALASGVKPKPVSSGLGGAYYLQSRKGNTIAVVKPADEEPLAFNNPKGFAGRMLGQPGMKRSIRVGETGLRELAAYLLDHDGFAGVPPSALVKICHVTFNINNSTSTSTSSPPFKITSIQRYVEHETDAGDLGPSGFSISSVHRIGILDIRLLNLDRHAGNMLVKNFHGSYAAGMAELIPIDHGFCLPESLDDPYFEWLHWPQSSMPFSETEAEYISNLDPFKDAELLRTELPLIRECSVRVFILCTIFLKRATCAGLSLADIGQMMTREFIGGEENWSILENICMNAKAKLEAELTTNTSNEVKDDEMFAFDENLNTNDDVSMHPASVKPQKTMKYSAIDARLARLVQECDIKEGGCGPNPMILRSVSFAGHNNNHENGVCVSFEEIKEDEWLLFLECFEELLPEAFEEKKSTSLFKQRLGSSCEF</sequence>
<evidence type="ECO:0000259" key="8">
    <source>
        <dbReference type="PROSITE" id="PS50290"/>
    </source>
</evidence>
<keyword evidence="5" id="KW-0418">Kinase</keyword>
<keyword evidence="6" id="KW-0067">ATP-binding</keyword>